<proteinExistence type="predicted"/>
<organism evidence="3 4">
    <name type="scientific">Belnapia rosea</name>
    <dbReference type="NCBI Taxonomy" id="938405"/>
    <lineage>
        <taxon>Bacteria</taxon>
        <taxon>Pseudomonadati</taxon>
        <taxon>Pseudomonadota</taxon>
        <taxon>Alphaproteobacteria</taxon>
        <taxon>Acetobacterales</taxon>
        <taxon>Roseomonadaceae</taxon>
        <taxon>Belnapia</taxon>
    </lineage>
</organism>
<accession>A0A1G6S496</accession>
<reference evidence="3 4" key="1">
    <citation type="submission" date="2016-10" db="EMBL/GenBank/DDBJ databases">
        <authorList>
            <person name="de Groot N.N."/>
        </authorList>
    </citation>
    <scope>NUCLEOTIDE SEQUENCE [LARGE SCALE GENOMIC DNA]</scope>
    <source>
        <strain evidence="3 4">CPCC 100156</strain>
    </source>
</reference>
<gene>
    <name evidence="3" type="ORF">SAMN04487779_1004265</name>
</gene>
<keyword evidence="3" id="KW-0808">Transferase</keyword>
<dbReference type="CDD" id="cd00198">
    <property type="entry name" value="vWFA"/>
    <property type="match status" value="1"/>
</dbReference>
<dbReference type="InterPro" id="IPR002035">
    <property type="entry name" value="VWF_A"/>
</dbReference>
<evidence type="ECO:0000313" key="4">
    <source>
        <dbReference type="Proteomes" id="UP000198925"/>
    </source>
</evidence>
<evidence type="ECO:0000256" key="1">
    <source>
        <dbReference type="SAM" id="SignalP"/>
    </source>
</evidence>
<feature type="domain" description="VWFA" evidence="2">
    <location>
        <begin position="224"/>
        <end position="441"/>
    </location>
</feature>
<dbReference type="RefSeq" id="WP_090663229.1">
    <property type="nucleotide sequence ID" value="NZ_FMZX01000004.1"/>
</dbReference>
<dbReference type="AlphaFoldDB" id="A0A1G6S496"/>
<feature type="chain" id="PRO_5011700898" evidence="1">
    <location>
        <begin position="23"/>
        <end position="654"/>
    </location>
</feature>
<dbReference type="PROSITE" id="PS50234">
    <property type="entry name" value="VWFA"/>
    <property type="match status" value="1"/>
</dbReference>
<dbReference type="EMBL" id="FMZX01000004">
    <property type="protein sequence ID" value="SDD11521.1"/>
    <property type="molecule type" value="Genomic_DNA"/>
</dbReference>
<sequence>MRMIRTFSLAIGLLFAAGPVASQTQDAARRPLPLREAPEVFQRVLTSAPGARLAASPGSAARGVALPVFSILYVYGQQGEWLEVGKDLRRGPEGWLKAAEAQDWSMMMAMQYAQQGRRRRVLFFERQQDVADLVDAPDPGPLVERLEQAADANRRIDPSVVSIEPPLPRGQQQFRSSPYLIPILGHRRTRFAGGQAATLLQVALVNAGQVATPSPPGLDRLGGAIVFVLDTTISMQPFLDRTREAIERVLGGLRGAGLDGKVTVGVVAFRNNMDQEPQRSRLGYTVSVVQKLDPAAPLEQVSAALRGLEEAKVSTHSFNEDAVAGLWTAVQRLDWAPFADQPKLLVFVSDAGALSGRDPRAMFRGTSLLNVVEAANRQGISILPLHIASAEGRRLGNVGPARQQYQQLGLTGDANSMKYRQLRAGTPAEFDRYMTEFERSLQPVFQAWSRNRPIPAPEAGSNGEGAEGYGALVVNELFSAQQRYIGARAATRSRPVATAWAADRDLTDPDLNALRVSVYLTRNQLSQLALSTRRIAETAANQEMTAANMFRMLQALSASTAQDPERFKDNTESVGDSGVLPGFLKLLPYRSRFLGLTAQGWSQMTRDEQQQLLDELEFKLRAYREMDADQRNWVDLAGGDPGQQVYPMPLEYLP</sequence>
<dbReference type="InterPro" id="IPR036465">
    <property type="entry name" value="vWFA_dom_sf"/>
</dbReference>
<keyword evidence="4" id="KW-1185">Reference proteome</keyword>
<dbReference type="Gene3D" id="3.40.50.410">
    <property type="entry name" value="von Willebrand factor, type A domain"/>
    <property type="match status" value="1"/>
</dbReference>
<name>A0A1G6S496_9PROT</name>
<evidence type="ECO:0000259" key="2">
    <source>
        <dbReference type="PROSITE" id="PS50234"/>
    </source>
</evidence>
<feature type="signal peptide" evidence="1">
    <location>
        <begin position="1"/>
        <end position="22"/>
    </location>
</feature>
<dbReference type="SUPFAM" id="SSF53300">
    <property type="entry name" value="vWA-like"/>
    <property type="match status" value="1"/>
</dbReference>
<dbReference type="GO" id="GO:0016301">
    <property type="term" value="F:kinase activity"/>
    <property type="evidence" value="ECO:0007669"/>
    <property type="project" value="UniProtKB-KW"/>
</dbReference>
<dbReference type="Proteomes" id="UP000198925">
    <property type="component" value="Unassembled WGS sequence"/>
</dbReference>
<protein>
    <submittedName>
        <fullName evidence="3">Serine/threonine-protein kinase PpkA</fullName>
    </submittedName>
</protein>
<evidence type="ECO:0000313" key="3">
    <source>
        <dbReference type="EMBL" id="SDD11521.1"/>
    </source>
</evidence>
<keyword evidence="1" id="KW-0732">Signal</keyword>
<keyword evidence="3" id="KW-0418">Kinase</keyword>